<reference evidence="1" key="2">
    <citation type="submission" date="2016-06" db="EMBL/GenBank/DDBJ databases">
        <title>The genome of a short-lived fish provides insights into sex chromosome evolution and the genetic control of aging.</title>
        <authorList>
            <person name="Reichwald K."/>
            <person name="Felder M."/>
            <person name="Petzold A."/>
            <person name="Koch P."/>
            <person name="Groth M."/>
            <person name="Platzer M."/>
        </authorList>
    </citation>
    <scope>NUCLEOTIDE SEQUENCE</scope>
    <source>
        <tissue evidence="1">Brain</tissue>
    </source>
</reference>
<dbReference type="EMBL" id="HADY01001786">
    <property type="protein sequence ID" value="SBP40271.1"/>
    <property type="molecule type" value="Transcribed_RNA"/>
</dbReference>
<gene>
    <name evidence="1" type="primary">Nfu_g_1_010536</name>
</gene>
<feature type="non-terminal residue" evidence="1">
    <location>
        <position position="1"/>
    </location>
</feature>
<accession>A0A1A7ZD85</accession>
<evidence type="ECO:0000313" key="1">
    <source>
        <dbReference type="EMBL" id="SBP40271.1"/>
    </source>
</evidence>
<proteinExistence type="predicted"/>
<protein>
    <submittedName>
        <fullName evidence="1">Uncharacterized protein</fullName>
    </submittedName>
</protein>
<sequence>KTINFAKNKNECGLYKGEPYVIRATPPPRVPQNPLRRGMEDWNELLGDSGHKVSGLSIHS</sequence>
<reference evidence="1" key="1">
    <citation type="submission" date="2016-05" db="EMBL/GenBank/DDBJ databases">
        <authorList>
            <person name="Lavstsen T."/>
            <person name="Jespersen J.S."/>
        </authorList>
    </citation>
    <scope>NUCLEOTIDE SEQUENCE</scope>
    <source>
        <tissue evidence="1">Brain</tissue>
    </source>
</reference>
<dbReference type="AlphaFoldDB" id="A0A1A7ZD85"/>
<organism evidence="1">
    <name type="scientific">Nothobranchius furzeri</name>
    <name type="common">Turquoise killifish</name>
    <dbReference type="NCBI Taxonomy" id="105023"/>
    <lineage>
        <taxon>Eukaryota</taxon>
        <taxon>Metazoa</taxon>
        <taxon>Chordata</taxon>
        <taxon>Craniata</taxon>
        <taxon>Vertebrata</taxon>
        <taxon>Euteleostomi</taxon>
        <taxon>Actinopterygii</taxon>
        <taxon>Neopterygii</taxon>
        <taxon>Teleostei</taxon>
        <taxon>Neoteleostei</taxon>
        <taxon>Acanthomorphata</taxon>
        <taxon>Ovalentaria</taxon>
        <taxon>Atherinomorphae</taxon>
        <taxon>Cyprinodontiformes</taxon>
        <taxon>Nothobranchiidae</taxon>
        <taxon>Nothobranchius</taxon>
    </lineage>
</organism>
<name>A0A1A7ZD85_NOTFU</name>